<evidence type="ECO:0000256" key="16">
    <source>
        <dbReference type="ARBA" id="ARBA00023002"/>
    </source>
</evidence>
<dbReference type="FunFam" id="3.30.300.30:FF:000007">
    <property type="entry name" value="4-coumarate--CoA ligase 2"/>
    <property type="match status" value="1"/>
</dbReference>
<dbReference type="GO" id="GO:0005789">
    <property type="term" value="C:endoplasmic reticulum membrane"/>
    <property type="evidence" value="ECO:0007669"/>
    <property type="project" value="UniProtKB-SubCell"/>
</dbReference>
<dbReference type="Gene3D" id="1.10.10.60">
    <property type="entry name" value="Homeodomain-like"/>
    <property type="match status" value="1"/>
</dbReference>
<evidence type="ECO:0000256" key="1">
    <source>
        <dbReference type="ARBA" id="ARBA00001946"/>
    </source>
</evidence>
<keyword evidence="20" id="KW-0455">Luminescence</keyword>
<organism evidence="26 27">
    <name type="scientific">Tenebrio molitor</name>
    <name type="common">Yellow mealworm beetle</name>
    <dbReference type="NCBI Taxonomy" id="7067"/>
    <lineage>
        <taxon>Eukaryota</taxon>
        <taxon>Metazoa</taxon>
        <taxon>Ecdysozoa</taxon>
        <taxon>Arthropoda</taxon>
        <taxon>Hexapoda</taxon>
        <taxon>Insecta</taxon>
        <taxon>Pterygota</taxon>
        <taxon>Neoptera</taxon>
        <taxon>Endopterygota</taxon>
        <taxon>Coleoptera</taxon>
        <taxon>Polyphaga</taxon>
        <taxon>Cucujiformia</taxon>
        <taxon>Tenebrionidae</taxon>
        <taxon>Tenebrio</taxon>
    </lineage>
</organism>
<feature type="transmembrane region" description="Helical" evidence="24">
    <location>
        <begin position="116"/>
        <end position="135"/>
    </location>
</feature>
<comment type="cofactor">
    <cofactor evidence="1">
        <name>Mg(2+)</name>
        <dbReference type="ChEBI" id="CHEBI:18420"/>
    </cofactor>
</comment>
<evidence type="ECO:0000256" key="5">
    <source>
        <dbReference type="ARBA" id="ARBA00004760"/>
    </source>
</evidence>
<dbReference type="GO" id="GO:0046872">
    <property type="term" value="F:metal ion binding"/>
    <property type="evidence" value="ECO:0007669"/>
    <property type="project" value="UniProtKB-KW"/>
</dbReference>
<dbReference type="GO" id="GO:0008218">
    <property type="term" value="P:bioluminescence"/>
    <property type="evidence" value="ECO:0007669"/>
    <property type="project" value="UniProtKB-KW"/>
</dbReference>
<keyword evidence="17" id="KW-0503">Monooxygenase</keyword>
<dbReference type="Gene3D" id="3.30.300.30">
    <property type="match status" value="1"/>
</dbReference>
<dbReference type="Gene3D" id="3.40.50.980">
    <property type="match status" value="2"/>
</dbReference>
<dbReference type="SMART" id="SM00724">
    <property type="entry name" value="TLC"/>
    <property type="match status" value="1"/>
</dbReference>
<evidence type="ECO:0000256" key="21">
    <source>
        <dbReference type="ARBA" id="ARBA00023262"/>
    </source>
</evidence>
<dbReference type="SUPFAM" id="SSF56801">
    <property type="entry name" value="Acetyl-CoA synthetase-like"/>
    <property type="match status" value="1"/>
</dbReference>
<dbReference type="Pfam" id="PF13193">
    <property type="entry name" value="AMP-binding_C"/>
    <property type="match status" value="1"/>
</dbReference>
<dbReference type="InterPro" id="IPR025110">
    <property type="entry name" value="AMP-bd_C"/>
</dbReference>
<dbReference type="GO" id="GO:0016405">
    <property type="term" value="F:CoA-ligase activity"/>
    <property type="evidence" value="ECO:0007669"/>
    <property type="project" value="TreeGrafter"/>
</dbReference>
<evidence type="ECO:0000256" key="24">
    <source>
        <dbReference type="SAM" id="Phobius"/>
    </source>
</evidence>
<dbReference type="PROSITE" id="PS00455">
    <property type="entry name" value="AMP_BINDING"/>
    <property type="match status" value="1"/>
</dbReference>
<keyword evidence="19" id="KW-0576">Peroxisome</keyword>
<comment type="subcellular location">
    <subcellularLocation>
        <location evidence="2">Endomembrane system</location>
        <topology evidence="2">Multi-pass membrane protein</topology>
    </subcellularLocation>
    <subcellularLocation>
        <location evidence="4">Endoplasmic reticulum membrane</location>
    </subcellularLocation>
    <subcellularLocation>
        <location evidence="3">Peroxisome</location>
    </subcellularLocation>
</comment>
<dbReference type="GO" id="GO:0005777">
    <property type="term" value="C:peroxisome"/>
    <property type="evidence" value="ECO:0007669"/>
    <property type="project" value="UniProtKB-SubCell"/>
</dbReference>
<comment type="similarity">
    <text evidence="7">Belongs to the ATP-dependent AMP-binding enzyme family.</text>
</comment>
<evidence type="ECO:0000256" key="15">
    <source>
        <dbReference type="ARBA" id="ARBA00022989"/>
    </source>
</evidence>
<keyword evidence="10 24" id="KW-0812">Transmembrane</keyword>
<feature type="transmembrane region" description="Helical" evidence="24">
    <location>
        <begin position="159"/>
        <end position="179"/>
    </location>
</feature>
<evidence type="ECO:0000256" key="11">
    <source>
        <dbReference type="ARBA" id="ARBA00022723"/>
    </source>
</evidence>
<feature type="domain" description="TLC" evidence="25">
    <location>
        <begin position="111"/>
        <end position="371"/>
    </location>
</feature>
<comment type="pathway">
    <text evidence="5">Lipid metabolism; sphingolipid metabolism.</text>
</comment>
<keyword evidence="14" id="KW-0460">Magnesium</keyword>
<dbReference type="GO" id="GO:0004497">
    <property type="term" value="F:monooxygenase activity"/>
    <property type="evidence" value="ECO:0007669"/>
    <property type="project" value="UniProtKB-KW"/>
</dbReference>
<evidence type="ECO:0000256" key="2">
    <source>
        <dbReference type="ARBA" id="ARBA00004127"/>
    </source>
</evidence>
<evidence type="ECO:0000256" key="12">
    <source>
        <dbReference type="ARBA" id="ARBA00022741"/>
    </source>
</evidence>
<evidence type="ECO:0000256" key="22">
    <source>
        <dbReference type="ARBA" id="ARBA00048497"/>
    </source>
</evidence>
<keyword evidence="16" id="KW-0560">Oxidoreductase</keyword>
<evidence type="ECO:0000256" key="8">
    <source>
        <dbReference type="ARBA" id="ARBA00012532"/>
    </source>
</evidence>
<dbReference type="PANTHER" id="PTHR24096:SF423">
    <property type="entry name" value="GM05240P"/>
    <property type="match status" value="1"/>
</dbReference>
<keyword evidence="27" id="KW-1185">Reference proteome</keyword>
<keyword evidence="21" id="KW-0599">Photoprotein</keyword>
<feature type="transmembrane region" description="Helical" evidence="24">
    <location>
        <begin position="20"/>
        <end position="37"/>
    </location>
</feature>
<keyword evidence="15 24" id="KW-1133">Transmembrane helix</keyword>
<dbReference type="InterPro" id="IPR045851">
    <property type="entry name" value="AMP-bd_C_sf"/>
</dbReference>
<evidence type="ECO:0000256" key="7">
    <source>
        <dbReference type="ARBA" id="ARBA00006432"/>
    </source>
</evidence>
<reference evidence="26" key="1">
    <citation type="journal article" date="2020" name="J Insects Food Feed">
        <title>The yellow mealworm (Tenebrio molitor) genome: a resource for the emerging insects as food and feed industry.</title>
        <authorList>
            <person name="Eriksson T."/>
            <person name="Andere A."/>
            <person name="Kelstrup H."/>
            <person name="Emery V."/>
            <person name="Picard C."/>
        </authorList>
    </citation>
    <scope>NUCLEOTIDE SEQUENCE</scope>
    <source>
        <strain evidence="26">Stoneville</strain>
        <tissue evidence="26">Whole head</tissue>
    </source>
</reference>
<evidence type="ECO:0000256" key="4">
    <source>
        <dbReference type="ARBA" id="ARBA00004586"/>
    </source>
</evidence>
<dbReference type="InterPro" id="IPR000873">
    <property type="entry name" value="AMP-dep_synth/lig_dom"/>
</dbReference>
<evidence type="ECO:0000256" key="17">
    <source>
        <dbReference type="ARBA" id="ARBA00023033"/>
    </source>
</evidence>
<sequence>MRFDLDLSFGSTKKNINCELLYPICGALVMLMLRNVCRKYIFTKIGLRLGLKQIEVKKAPHDAVLEKAYSISKKWKLDRVRGLAKQLDVSEKEVESWLELRNAQDRPSVLIKFSGSFWACCYYTLAWTAAALIVWNKPWFWNVKQCWMNIPDQTVTRDVWWHLMISLSFYMSELMGLFFDVKRKDFWSMFIHHVVSIVLFLFAWKSNLYRMFIVALVLLDCSEILLEVLFSTEVIKILPSVVLQLSKIMVYLDLPVMEPKVVLEGPPDESGIPLESPVKLLLQACNTYHDNTALIDIRSGESLTHGQLCQLAKNLAASLRRLGVKKDDIVGVMSENSHKFVVAYLAGLFLAAPLHLINVGITEYELRHMFALSKPTVVFCTDKSQKNVLEVVKEFTFVKAVVSFDAVEQKNEILAYSDLIKNSVSFRVEEDVDLEDQVALIFNSSGTTGLPKGVMFTYKMLRTNLIHARDPDFLYMKQKEVVSVVVPMLHVYGVVIMNAALFSGATLAIFDHFKPTIFLQTIQKYKMEQLMLVPTLINFIATSPLVDQYDLSSVKQVWSAGSALFEEDSKIVWSRLNLQKLHVIYGMTETAVSVHTSDNRKGGCGRVTCGYRVKVVDRETGLTLPPQHRGEICIGGAVTKGYLNDPQKTEETIDAEGFVHTGDIGYYDRAGTIYVVARSKEIIKYKSFQVSPVELENILVKHPQIEDVAVVGKADRRFGEVAVGFIVKREGATLTEGQVCEFLAKFVSDVKRLHGGVRFVDVIPRINLGKISRRELIKRVQELQDEFKQNS</sequence>
<keyword evidence="12" id="KW-0547">Nucleotide-binding</keyword>
<name>A0A8J6LAV5_TENMO</name>
<evidence type="ECO:0000256" key="14">
    <source>
        <dbReference type="ARBA" id="ARBA00022842"/>
    </source>
</evidence>
<dbReference type="Pfam" id="PF03798">
    <property type="entry name" value="TRAM_LAG1_CLN8"/>
    <property type="match status" value="1"/>
</dbReference>
<dbReference type="EMBL" id="JABDTM020024340">
    <property type="protein sequence ID" value="KAH0814385.1"/>
    <property type="molecule type" value="Genomic_DNA"/>
</dbReference>
<evidence type="ECO:0000256" key="9">
    <source>
        <dbReference type="ARBA" id="ARBA00019043"/>
    </source>
</evidence>
<evidence type="ECO:0000256" key="23">
    <source>
        <dbReference type="ARBA" id="ARBA00049036"/>
    </source>
</evidence>
<dbReference type="Gene3D" id="2.30.38.10">
    <property type="entry name" value="Luciferase, Domain 3"/>
    <property type="match status" value="1"/>
</dbReference>
<dbReference type="InterPro" id="IPR020845">
    <property type="entry name" value="AMP-binding_CS"/>
</dbReference>
<dbReference type="AlphaFoldDB" id="A0A8J6LAV5"/>
<feature type="transmembrane region" description="Helical" evidence="24">
    <location>
        <begin position="341"/>
        <end position="361"/>
    </location>
</feature>
<feature type="transmembrane region" description="Helical" evidence="24">
    <location>
        <begin position="186"/>
        <end position="204"/>
    </location>
</feature>
<evidence type="ECO:0000313" key="26">
    <source>
        <dbReference type="EMBL" id="KAH0814385.1"/>
    </source>
</evidence>
<keyword evidence="18 24" id="KW-0472">Membrane</keyword>
<dbReference type="InterPro" id="IPR006634">
    <property type="entry name" value="TLC-dom"/>
</dbReference>
<evidence type="ECO:0000256" key="18">
    <source>
        <dbReference type="ARBA" id="ARBA00023136"/>
    </source>
</evidence>
<accession>A0A8J6LAV5</accession>
<dbReference type="PANTHER" id="PTHR24096">
    <property type="entry name" value="LONG-CHAIN-FATTY-ACID--COA LIGASE"/>
    <property type="match status" value="1"/>
</dbReference>
<dbReference type="GO" id="GO:0050291">
    <property type="term" value="F:sphingosine N-acyltransferase activity"/>
    <property type="evidence" value="ECO:0007669"/>
    <property type="project" value="UniProtKB-ARBA"/>
</dbReference>
<evidence type="ECO:0000256" key="19">
    <source>
        <dbReference type="ARBA" id="ARBA00023140"/>
    </source>
</evidence>
<comment type="caution">
    <text evidence="26">The sequence shown here is derived from an EMBL/GenBank/DDBJ whole genome shotgun (WGS) entry which is preliminary data.</text>
</comment>
<proteinExistence type="inferred from homology"/>
<gene>
    <name evidence="26" type="ORF">GEV33_008409</name>
</gene>
<evidence type="ECO:0000256" key="6">
    <source>
        <dbReference type="ARBA" id="ARBA00004991"/>
    </source>
</evidence>
<feature type="transmembrane region" description="Helical" evidence="24">
    <location>
        <begin position="489"/>
        <end position="510"/>
    </location>
</feature>
<keyword evidence="13" id="KW-0067">ATP-binding</keyword>
<dbReference type="Proteomes" id="UP000719412">
    <property type="component" value="Unassembled WGS sequence"/>
</dbReference>
<reference evidence="26" key="2">
    <citation type="submission" date="2021-08" db="EMBL/GenBank/DDBJ databases">
        <authorList>
            <person name="Eriksson T."/>
        </authorList>
    </citation>
    <scope>NUCLEOTIDE SEQUENCE</scope>
    <source>
        <strain evidence="26">Stoneville</strain>
        <tissue evidence="26">Whole head</tissue>
    </source>
</reference>
<comment type="catalytic activity">
    <reaction evidence="23">
        <text>sphinganine + octadecanoyl-CoA = N-(octadecanoyl)-sphinganine + CoA + H(+)</text>
        <dbReference type="Rhea" id="RHEA:36547"/>
        <dbReference type="ChEBI" id="CHEBI:15378"/>
        <dbReference type="ChEBI" id="CHEBI:57287"/>
        <dbReference type="ChEBI" id="CHEBI:57394"/>
        <dbReference type="ChEBI" id="CHEBI:57817"/>
        <dbReference type="ChEBI" id="CHEBI:67033"/>
    </reaction>
    <physiologicalReaction direction="left-to-right" evidence="23">
        <dbReference type="Rhea" id="RHEA:36548"/>
    </physiologicalReaction>
</comment>
<dbReference type="GO" id="GO:0005524">
    <property type="term" value="F:ATP binding"/>
    <property type="evidence" value="ECO:0007669"/>
    <property type="project" value="UniProtKB-KW"/>
</dbReference>
<keyword evidence="11" id="KW-0479">Metal-binding</keyword>
<comment type="catalytic activity">
    <reaction evidence="22">
        <text>firefly D-luciferin + ATP + O2 = firefly oxyluciferin + hnu + AMP + CO2 + diphosphate</text>
        <dbReference type="Rhea" id="RHEA:10732"/>
        <dbReference type="ChEBI" id="CHEBI:15379"/>
        <dbReference type="ChEBI" id="CHEBI:16526"/>
        <dbReference type="ChEBI" id="CHEBI:16792"/>
        <dbReference type="ChEBI" id="CHEBI:30212"/>
        <dbReference type="ChEBI" id="CHEBI:30616"/>
        <dbReference type="ChEBI" id="CHEBI:33019"/>
        <dbReference type="ChEBI" id="CHEBI:58038"/>
        <dbReference type="ChEBI" id="CHEBI:456215"/>
        <dbReference type="EC" id="1.13.12.7"/>
    </reaction>
</comment>
<comment type="pathway">
    <text evidence="6">Sphingolipid metabolism.</text>
</comment>
<evidence type="ECO:0000256" key="3">
    <source>
        <dbReference type="ARBA" id="ARBA00004275"/>
    </source>
</evidence>
<evidence type="ECO:0000256" key="20">
    <source>
        <dbReference type="ARBA" id="ARBA00023223"/>
    </source>
</evidence>
<evidence type="ECO:0000313" key="27">
    <source>
        <dbReference type="Proteomes" id="UP000719412"/>
    </source>
</evidence>
<evidence type="ECO:0000259" key="25">
    <source>
        <dbReference type="SMART" id="SM00724"/>
    </source>
</evidence>
<evidence type="ECO:0000256" key="13">
    <source>
        <dbReference type="ARBA" id="ARBA00022840"/>
    </source>
</evidence>
<dbReference type="EC" id="1.13.12.7" evidence="8"/>
<protein>
    <recommendedName>
        <fullName evidence="9">Luciferin 4-monooxygenase</fullName>
        <ecNumber evidence="8">1.13.12.7</ecNumber>
    </recommendedName>
</protein>
<dbReference type="FunFam" id="1.10.10.60:FF:000020">
    <property type="entry name" value="Ceramide synthase 5"/>
    <property type="match status" value="1"/>
</dbReference>
<dbReference type="Pfam" id="PF00501">
    <property type="entry name" value="AMP-binding"/>
    <property type="match status" value="1"/>
</dbReference>
<evidence type="ECO:0000256" key="10">
    <source>
        <dbReference type="ARBA" id="ARBA00022692"/>
    </source>
</evidence>
<dbReference type="GO" id="GO:0046513">
    <property type="term" value="P:ceramide biosynthetic process"/>
    <property type="evidence" value="ECO:0007669"/>
    <property type="project" value="UniProtKB-ARBA"/>
</dbReference>